<evidence type="ECO:0000259" key="9">
    <source>
        <dbReference type="PROSITE" id="PS51194"/>
    </source>
</evidence>
<dbReference type="EC" id="5.6.2.4" evidence="7"/>
<dbReference type="GO" id="GO:0043138">
    <property type="term" value="F:3'-5' DNA helicase activity"/>
    <property type="evidence" value="ECO:0007669"/>
    <property type="project" value="UniProtKB-EC"/>
</dbReference>
<sequence>MTNQDIICKVQDFFDAPDLTIDSAKLLSSNSTNSAVAIRMINAYKRFSLSQTIENKIEFECSLRNYLLFLKTDIKIKGYELSLPNRFGLMVHHSKGSIYANYDLPQYVNDFFVRTVFDSQPVQITTDENEIKDVNPYIYNLTNKKFRKFKSIEQQLAVMGSLRVPAGYTAMVAMSTGGGKSLITQTVSYQYDESLTVIIVPTISLMLDQHRNASKIINPKNDKEIMYYHSGCNVDNLVSAIEKRCVRMLFVSPEALIKNPRIQNSIFKANSGGYLKNLVIDEAHIIIEWGASFRVDFQCLDSFRRILAKDNPSLRTYLLSATFSKKTVDNLKMFYSDDDRWIEIRLDALRKEPRFDIIKCNSYTEKHNRIKELVCKLPRPMIIYVNSPDDADTLRSELAESGFNNTRVFTGRTGSADRERIINEWVNDKFDLMIATCAFGVGVDKKDVRTVIHSYVPSGPDQYYQECGRGGRDGLPCLGVMLYTDDDIKAAMSMTQKVLTVEKLSGRWFSMLNSRKANIQLDSILIDTSVKPNYNDSDKFYVDVNNADITWNVYVILLLRRAGLIQIIDVKYDKDRYFFNIELVDKRIRYDTPQTIDMFSKVREDESKSIYSDINELASKLRRIGKSCWSSMFNDIYLLTDEYCAGCNNHNNLHADKRKSFPLKKPVFFPELSPSEKLCDIMNGTKEMLIICEKNPYEITNKLFSSGADIIVVPDETEYASELLNIETIIPAQFCMGYREFFELSRMNSHYYLSGTIVFCIGDDEDLAGKVLNITSGKEYNRVYVVNSDFYVPRRNKHISELVNGACKYDYIIKKELT</sequence>
<evidence type="ECO:0000256" key="7">
    <source>
        <dbReference type="ARBA" id="ARBA00034808"/>
    </source>
</evidence>
<keyword evidence="4" id="KW-0238">DNA-binding</keyword>
<dbReference type="Proteomes" id="UP000021369">
    <property type="component" value="Unassembled WGS sequence"/>
</dbReference>
<evidence type="ECO:0000256" key="4">
    <source>
        <dbReference type="ARBA" id="ARBA00023125"/>
    </source>
</evidence>
<dbReference type="GO" id="GO:0000724">
    <property type="term" value="P:double-strand break repair via homologous recombination"/>
    <property type="evidence" value="ECO:0007669"/>
    <property type="project" value="TreeGrafter"/>
</dbReference>
<dbReference type="PATRIC" id="fig|1341156.4.peg.1137"/>
<dbReference type="SMART" id="SM00490">
    <property type="entry name" value="HELICc"/>
    <property type="match status" value="1"/>
</dbReference>
<keyword evidence="2" id="KW-0547">Nucleotide-binding</keyword>
<dbReference type="GO" id="GO:0005737">
    <property type="term" value="C:cytoplasm"/>
    <property type="evidence" value="ECO:0007669"/>
    <property type="project" value="TreeGrafter"/>
</dbReference>
<protein>
    <recommendedName>
        <fullName evidence="7">DNA 3'-5' helicase</fullName>
        <ecNumber evidence="7">5.6.2.4</ecNumber>
    </recommendedName>
</protein>
<name>A0A011V361_RUMAL</name>
<evidence type="ECO:0000259" key="8">
    <source>
        <dbReference type="PROSITE" id="PS51192"/>
    </source>
</evidence>
<evidence type="ECO:0000256" key="2">
    <source>
        <dbReference type="ARBA" id="ARBA00022741"/>
    </source>
</evidence>
<dbReference type="Pfam" id="PF00270">
    <property type="entry name" value="DEAD"/>
    <property type="match status" value="1"/>
</dbReference>
<evidence type="ECO:0000256" key="3">
    <source>
        <dbReference type="ARBA" id="ARBA00022840"/>
    </source>
</evidence>
<dbReference type="EMBL" id="JEOB01000002">
    <property type="protein sequence ID" value="EXM39897.1"/>
    <property type="molecule type" value="Genomic_DNA"/>
</dbReference>
<comment type="caution">
    <text evidence="10">The sequence shown here is derived from an EMBL/GenBank/DDBJ whole genome shotgun (WGS) entry which is preliminary data.</text>
</comment>
<evidence type="ECO:0000256" key="5">
    <source>
        <dbReference type="ARBA" id="ARBA00023235"/>
    </source>
</evidence>
<dbReference type="AlphaFoldDB" id="A0A011V361"/>
<dbReference type="InterPro" id="IPR027417">
    <property type="entry name" value="P-loop_NTPase"/>
</dbReference>
<dbReference type="InterPro" id="IPR014001">
    <property type="entry name" value="Helicase_ATP-bd"/>
</dbReference>
<feature type="domain" description="Helicase ATP-binding" evidence="8">
    <location>
        <begin position="161"/>
        <end position="341"/>
    </location>
</feature>
<dbReference type="GO" id="GO:0009378">
    <property type="term" value="F:four-way junction helicase activity"/>
    <property type="evidence" value="ECO:0007669"/>
    <property type="project" value="TreeGrafter"/>
</dbReference>
<dbReference type="GO" id="GO:0005524">
    <property type="term" value="F:ATP binding"/>
    <property type="evidence" value="ECO:0007669"/>
    <property type="project" value="UniProtKB-KW"/>
</dbReference>
<comment type="similarity">
    <text evidence="1">Belongs to the helicase family. RecQ subfamily.</text>
</comment>
<evidence type="ECO:0000313" key="11">
    <source>
        <dbReference type="Proteomes" id="UP000021369"/>
    </source>
</evidence>
<keyword evidence="3" id="KW-0067">ATP-binding</keyword>
<dbReference type="GO" id="GO:0003677">
    <property type="term" value="F:DNA binding"/>
    <property type="evidence" value="ECO:0007669"/>
    <property type="project" value="UniProtKB-KW"/>
</dbReference>
<keyword evidence="5" id="KW-0413">Isomerase</keyword>
<feature type="domain" description="Helicase C-terminal" evidence="9">
    <location>
        <begin position="369"/>
        <end position="520"/>
    </location>
</feature>
<comment type="catalytic activity">
    <reaction evidence="6">
        <text>Couples ATP hydrolysis with the unwinding of duplex DNA by translocating in the 3'-5' direction.</text>
        <dbReference type="EC" id="5.6.2.4"/>
    </reaction>
</comment>
<proteinExistence type="inferred from homology"/>
<dbReference type="SUPFAM" id="SSF52540">
    <property type="entry name" value="P-loop containing nucleoside triphosphate hydrolases"/>
    <property type="match status" value="1"/>
</dbReference>
<dbReference type="PROSITE" id="PS51194">
    <property type="entry name" value="HELICASE_CTER"/>
    <property type="match status" value="1"/>
</dbReference>
<dbReference type="InterPro" id="IPR011545">
    <property type="entry name" value="DEAD/DEAH_box_helicase_dom"/>
</dbReference>
<dbReference type="PANTHER" id="PTHR13710:SF105">
    <property type="entry name" value="ATP-DEPENDENT DNA HELICASE Q1"/>
    <property type="match status" value="1"/>
</dbReference>
<dbReference type="Gene3D" id="3.40.50.300">
    <property type="entry name" value="P-loop containing nucleotide triphosphate hydrolases"/>
    <property type="match status" value="2"/>
</dbReference>
<evidence type="ECO:0000313" key="10">
    <source>
        <dbReference type="EMBL" id="EXM39897.1"/>
    </source>
</evidence>
<dbReference type="OrthoDB" id="9763310at2"/>
<dbReference type="RefSeq" id="WP_080691350.1">
    <property type="nucleotide sequence ID" value="NZ_JEOB01000002.1"/>
</dbReference>
<gene>
    <name evidence="10" type="ORF">RASY3_09180</name>
</gene>
<evidence type="ECO:0000256" key="6">
    <source>
        <dbReference type="ARBA" id="ARBA00034617"/>
    </source>
</evidence>
<accession>A0A011V361</accession>
<reference evidence="10 11" key="1">
    <citation type="submission" date="2013-06" db="EMBL/GenBank/DDBJ databases">
        <title>Rumen cellulosomics: divergent fiber-degrading strategies revealed by comparative genome-wide analysis of six Ruminococcal strains.</title>
        <authorList>
            <person name="Dassa B."/>
            <person name="Borovok I."/>
            <person name="Lamed R."/>
            <person name="Flint H."/>
            <person name="Yeoman C.J."/>
            <person name="White B."/>
            <person name="Bayer E.A."/>
        </authorList>
    </citation>
    <scope>NUCLEOTIDE SEQUENCE [LARGE SCALE GENOMIC DNA]</scope>
    <source>
        <strain evidence="10 11">SY3</strain>
    </source>
</reference>
<evidence type="ECO:0000256" key="1">
    <source>
        <dbReference type="ARBA" id="ARBA00005446"/>
    </source>
</evidence>
<dbReference type="GO" id="GO:0005694">
    <property type="term" value="C:chromosome"/>
    <property type="evidence" value="ECO:0007669"/>
    <property type="project" value="TreeGrafter"/>
</dbReference>
<dbReference type="Pfam" id="PF00271">
    <property type="entry name" value="Helicase_C"/>
    <property type="match status" value="1"/>
</dbReference>
<dbReference type="SMART" id="SM00487">
    <property type="entry name" value="DEXDc"/>
    <property type="match status" value="1"/>
</dbReference>
<keyword evidence="11" id="KW-1185">Reference proteome</keyword>
<dbReference type="PANTHER" id="PTHR13710">
    <property type="entry name" value="DNA HELICASE RECQ FAMILY MEMBER"/>
    <property type="match status" value="1"/>
</dbReference>
<dbReference type="PROSITE" id="PS51192">
    <property type="entry name" value="HELICASE_ATP_BIND_1"/>
    <property type="match status" value="1"/>
</dbReference>
<dbReference type="InterPro" id="IPR001650">
    <property type="entry name" value="Helicase_C-like"/>
</dbReference>
<organism evidence="10 11">
    <name type="scientific">Ruminococcus albus SY3</name>
    <dbReference type="NCBI Taxonomy" id="1341156"/>
    <lineage>
        <taxon>Bacteria</taxon>
        <taxon>Bacillati</taxon>
        <taxon>Bacillota</taxon>
        <taxon>Clostridia</taxon>
        <taxon>Eubacteriales</taxon>
        <taxon>Oscillospiraceae</taxon>
        <taxon>Ruminococcus</taxon>
    </lineage>
</organism>